<keyword evidence="2" id="KW-1185">Reference proteome</keyword>
<dbReference type="SUPFAM" id="SSF56024">
    <property type="entry name" value="Phospholipase D/nuclease"/>
    <property type="match status" value="2"/>
</dbReference>
<proteinExistence type="predicted"/>
<protein>
    <submittedName>
        <fullName evidence="1">Phosphatidylserine/phosphatidylglycerophosphate/ cardiolipin synthase-like protein</fullName>
    </submittedName>
</protein>
<dbReference type="Proteomes" id="UP000002949">
    <property type="component" value="Unassembled WGS sequence"/>
</dbReference>
<gene>
    <name evidence="1" type="ORF">MEA186_01246</name>
</gene>
<dbReference type="PATRIC" id="fig|1082933.3.peg.213"/>
<dbReference type="KEGG" id="mamo:A6B35_31045"/>
<dbReference type="eggNOG" id="COG1502">
    <property type="taxonomic scope" value="Bacteria"/>
</dbReference>
<organism evidence="1 2">
    <name type="scientific">Mesorhizobium amorphae CCNWGS0123</name>
    <dbReference type="NCBI Taxonomy" id="1082933"/>
    <lineage>
        <taxon>Bacteria</taxon>
        <taxon>Pseudomonadati</taxon>
        <taxon>Pseudomonadota</taxon>
        <taxon>Alphaproteobacteria</taxon>
        <taxon>Hyphomicrobiales</taxon>
        <taxon>Phyllobacteriaceae</taxon>
        <taxon>Mesorhizobium</taxon>
    </lineage>
</organism>
<dbReference type="RefSeq" id="WP_006199632.1">
    <property type="nucleotide sequence ID" value="NZ_AGSN01000015.1"/>
</dbReference>
<sequence length="582" mass="64242">MTIIYVPVLRTAVSYTVSFGRRWSLLEQMLLLDLVASRRTVAQLADDANVSPRMVVEALINLLRENWIEIRADDKGVFFAATAVGSRRASERELPTKLGRDTRFTSLCFDQITGAWLRSDDLNLVYLQDLPEDANILDPVYKSWEQNDGSFRDLLYLDADQSLEPDEPRLKTPSRPFARFEISLGSITGLPGYAPLRLRRMLLELAEENGENEASSPNGLGVYKDEVRDTFLQEDIVVGGEAHLALVRRVLGEAATTVVLHSCFVHPEVFQKLLPDFEAAAKRKVRVELLWGLNRDPESTEKPRPVKDAERVLDQLAPDLRRRVQMSSSSSGSHAKIIIHDAADGSWRSAVGSCNFLSTWYDSLDVTICSRSPRLATLLLGWLVSAQLPAAGSWSPTARRLNRLWSAAHSSAANRGESGEHSITLLVDEDHYACIRQARDEAERRILIGCDLFGIAAETSAVVPLSRAAARGTKVHMFYQRPSRFLASEGYAPAEDGLLERGIRLEKIEKLHAKVLLWDDDTLAASSFNWLSTTVDGTRARGAELGLLLKGSGIVQLLKGALVGSSMGSIIVGAIGEPQTDA</sequence>
<accession>G6Y2T5</accession>
<evidence type="ECO:0000313" key="2">
    <source>
        <dbReference type="Proteomes" id="UP000002949"/>
    </source>
</evidence>
<dbReference type="Gene3D" id="3.30.870.10">
    <property type="entry name" value="Endonuclease Chain A"/>
    <property type="match status" value="1"/>
</dbReference>
<evidence type="ECO:0000313" key="1">
    <source>
        <dbReference type="EMBL" id="EHH13912.1"/>
    </source>
</evidence>
<name>G6Y2T5_9HYPH</name>
<dbReference type="OrthoDB" id="8410695at2"/>
<reference evidence="1 2" key="1">
    <citation type="journal article" date="2012" name="J. Bacteriol.">
        <title>Draft Genome Sequence of Plant Growth-Promoting Rhizobium Mesorhizobium amorphae, Isolated from Zinc-Lead Mine Tailings.</title>
        <authorList>
            <person name="Hao X."/>
            <person name="Lin Y."/>
            <person name="Johnstone L."/>
            <person name="Baltrus D.A."/>
            <person name="Miller S.J."/>
            <person name="Wei G."/>
            <person name="Rensing C."/>
        </authorList>
    </citation>
    <scope>NUCLEOTIDE SEQUENCE [LARGE SCALE GENOMIC DNA]</scope>
    <source>
        <strain evidence="1 2">CCNWGS0123</strain>
    </source>
</reference>
<dbReference type="EMBL" id="AGSN01000015">
    <property type="protein sequence ID" value="EHH13912.1"/>
    <property type="molecule type" value="Genomic_DNA"/>
</dbReference>
<dbReference type="AlphaFoldDB" id="G6Y2T5"/>